<accession>A0A6C0JVK7</accession>
<proteinExistence type="predicted"/>
<dbReference type="AlphaFoldDB" id="A0A6C0JVK7"/>
<sequence>MSGGHFDYKQYAIEDIIESIESIIQNNTNLSNDFENRFSEKTIQEFKNAIKYLTLAKIYSHRIDWLISGDDGEETFHERLNEELRNNDVG</sequence>
<protein>
    <submittedName>
        <fullName evidence="1">Uncharacterized protein</fullName>
    </submittedName>
</protein>
<name>A0A6C0JVK7_9ZZZZ</name>
<dbReference type="EMBL" id="MN740699">
    <property type="protein sequence ID" value="QHU08846.1"/>
    <property type="molecule type" value="Genomic_DNA"/>
</dbReference>
<organism evidence="1">
    <name type="scientific">viral metagenome</name>
    <dbReference type="NCBI Taxonomy" id="1070528"/>
    <lineage>
        <taxon>unclassified sequences</taxon>
        <taxon>metagenomes</taxon>
        <taxon>organismal metagenomes</taxon>
    </lineage>
</organism>
<reference evidence="1" key="1">
    <citation type="journal article" date="2020" name="Nature">
        <title>Giant virus diversity and host interactions through global metagenomics.</title>
        <authorList>
            <person name="Schulz F."/>
            <person name="Roux S."/>
            <person name="Paez-Espino D."/>
            <person name="Jungbluth S."/>
            <person name="Walsh D.A."/>
            <person name="Denef V.J."/>
            <person name="McMahon K.D."/>
            <person name="Konstantinidis K.T."/>
            <person name="Eloe-Fadrosh E.A."/>
            <person name="Kyrpides N.C."/>
            <person name="Woyke T."/>
        </authorList>
    </citation>
    <scope>NUCLEOTIDE SEQUENCE</scope>
    <source>
        <strain evidence="1">GVMAG-S-1064190-84</strain>
    </source>
</reference>
<evidence type="ECO:0000313" key="1">
    <source>
        <dbReference type="EMBL" id="QHU08846.1"/>
    </source>
</evidence>